<evidence type="ECO:0000313" key="3">
    <source>
        <dbReference type="Proteomes" id="UP001139104"/>
    </source>
</evidence>
<feature type="region of interest" description="Disordered" evidence="1">
    <location>
        <begin position="1"/>
        <end position="24"/>
    </location>
</feature>
<dbReference type="Gene3D" id="2.30.30.40">
    <property type="entry name" value="SH3 Domains"/>
    <property type="match status" value="1"/>
</dbReference>
<protein>
    <submittedName>
        <fullName evidence="2">Uncharacterized protein</fullName>
    </submittedName>
</protein>
<organism evidence="2 3">
    <name type="scientific">Candidatus Rhodoblastus alkanivorans</name>
    <dbReference type="NCBI Taxonomy" id="2954117"/>
    <lineage>
        <taxon>Bacteria</taxon>
        <taxon>Pseudomonadati</taxon>
        <taxon>Pseudomonadota</taxon>
        <taxon>Alphaproteobacteria</taxon>
        <taxon>Hyphomicrobiales</taxon>
        <taxon>Rhodoblastaceae</taxon>
        <taxon>Rhodoblastus</taxon>
    </lineage>
</organism>
<sequence>MRRGGGDALNLRAPPSPTGASIARLPNGAMLKILGCRNTRGQKWRRVERAEEPSAHG</sequence>
<dbReference type="RefSeq" id="WP_243066158.1">
    <property type="nucleotide sequence ID" value="NZ_JAIVFK010000002.1"/>
</dbReference>
<dbReference type="Proteomes" id="UP001139104">
    <property type="component" value="Unassembled WGS sequence"/>
</dbReference>
<evidence type="ECO:0000256" key="1">
    <source>
        <dbReference type="SAM" id="MobiDB-lite"/>
    </source>
</evidence>
<keyword evidence="3" id="KW-1185">Reference proteome</keyword>
<accession>A0ABS9Z4L3</accession>
<proteinExistence type="predicted"/>
<comment type="caution">
    <text evidence="2">The sequence shown here is derived from an EMBL/GenBank/DDBJ whole genome shotgun (WGS) entry which is preliminary data.</text>
</comment>
<evidence type="ECO:0000313" key="2">
    <source>
        <dbReference type="EMBL" id="MCI4682127.1"/>
    </source>
</evidence>
<gene>
    <name evidence="2" type="ORF">K2U94_05000</name>
</gene>
<dbReference type="EMBL" id="JAIVFP010000001">
    <property type="protein sequence ID" value="MCI4682127.1"/>
    <property type="molecule type" value="Genomic_DNA"/>
</dbReference>
<name>A0ABS9Z4L3_9HYPH</name>
<reference evidence="2" key="1">
    <citation type="journal article" date="2022" name="ISME J.">
        <title>Identification of active gaseous-alkane degraders at natural gas seeps.</title>
        <authorList>
            <person name="Farhan Ul Haque M."/>
            <person name="Hernandez M."/>
            <person name="Crombie A.T."/>
            <person name="Murrell J.C."/>
        </authorList>
    </citation>
    <scope>NUCLEOTIDE SEQUENCE</scope>
    <source>
        <strain evidence="2">PC2</strain>
    </source>
</reference>